<evidence type="ECO:0000313" key="3">
    <source>
        <dbReference type="EMBL" id="RDK88512.1"/>
    </source>
</evidence>
<dbReference type="SUPFAM" id="SSF51735">
    <property type="entry name" value="NAD(P)-binding Rossmann-fold domains"/>
    <property type="match status" value="1"/>
</dbReference>
<protein>
    <submittedName>
        <fullName evidence="3">Short-subunit dehydrogenase</fullName>
    </submittedName>
</protein>
<dbReference type="Gene3D" id="3.40.50.720">
    <property type="entry name" value="NAD(P)-binding Rossmann-like Domain"/>
    <property type="match status" value="1"/>
</dbReference>
<evidence type="ECO:0000256" key="2">
    <source>
        <dbReference type="ARBA" id="ARBA00023002"/>
    </source>
</evidence>
<dbReference type="EMBL" id="QRAO01000001">
    <property type="protein sequence ID" value="RDK88512.1"/>
    <property type="molecule type" value="Genomic_DNA"/>
</dbReference>
<dbReference type="InterPro" id="IPR020904">
    <property type="entry name" value="Sc_DH/Rdtase_CS"/>
</dbReference>
<sequence length="239" mass="26840">MIILGANSEIAREFTELMLQKQSFVTVYLLSSNAEQLVTFKKHLEVKYKTEVKIIPFDLMGQIKLDFSAMEYNLVFSAAGYLGDTEAGVIAKTEDMSRIMAINYSGLVHFLNAVANDLLEKENGTIICISSVAGERGRQSNFIYGSAKAGITAYLSGLRNFLYKKNIHVMTVKPGFMDTKMTRGMDLPGPLTINPKKAAHLIYSGYKKKKNTIYISGIWRLIMFVIRNIPEIIFKKLSL</sequence>
<dbReference type="GO" id="GO:0016491">
    <property type="term" value="F:oxidoreductase activity"/>
    <property type="evidence" value="ECO:0007669"/>
    <property type="project" value="UniProtKB-KW"/>
</dbReference>
<keyword evidence="2" id="KW-0560">Oxidoreductase</keyword>
<reference evidence="3 4" key="1">
    <citation type="submission" date="2018-07" db="EMBL/GenBank/DDBJ databases">
        <title>Genomic Encyclopedia of Type Strains, Phase IV (KMG-IV): sequencing the most valuable type-strain genomes for metagenomic binning, comparative biology and taxonomic classification.</title>
        <authorList>
            <person name="Goeker M."/>
        </authorList>
    </citation>
    <scope>NUCLEOTIDE SEQUENCE [LARGE SCALE GENOMIC DNA]</scope>
    <source>
        <strain evidence="3 4">DSM 101478</strain>
    </source>
</reference>
<dbReference type="PANTHER" id="PTHR44196">
    <property type="entry name" value="DEHYDROGENASE/REDUCTASE SDR FAMILY MEMBER 7B"/>
    <property type="match status" value="1"/>
</dbReference>
<dbReference type="Proteomes" id="UP000255317">
    <property type="component" value="Unassembled WGS sequence"/>
</dbReference>
<organism evidence="3 4">
    <name type="scientific">Marinirhabdus gelatinilytica</name>
    <dbReference type="NCBI Taxonomy" id="1703343"/>
    <lineage>
        <taxon>Bacteria</taxon>
        <taxon>Pseudomonadati</taxon>
        <taxon>Bacteroidota</taxon>
        <taxon>Flavobacteriia</taxon>
        <taxon>Flavobacteriales</taxon>
        <taxon>Flavobacteriaceae</taxon>
    </lineage>
</organism>
<evidence type="ECO:0000313" key="4">
    <source>
        <dbReference type="Proteomes" id="UP000255317"/>
    </source>
</evidence>
<dbReference type="PROSITE" id="PS00061">
    <property type="entry name" value="ADH_SHORT"/>
    <property type="match status" value="1"/>
</dbReference>
<keyword evidence="4" id="KW-1185">Reference proteome</keyword>
<dbReference type="OrthoDB" id="335726at2"/>
<dbReference type="InterPro" id="IPR002347">
    <property type="entry name" value="SDR_fam"/>
</dbReference>
<dbReference type="AlphaFoldDB" id="A0A370QJI8"/>
<dbReference type="InterPro" id="IPR036291">
    <property type="entry name" value="NAD(P)-bd_dom_sf"/>
</dbReference>
<gene>
    <name evidence="3" type="ORF">C8D94_101386</name>
</gene>
<dbReference type="PRINTS" id="PR00081">
    <property type="entry name" value="GDHRDH"/>
</dbReference>
<dbReference type="Pfam" id="PF00106">
    <property type="entry name" value="adh_short"/>
    <property type="match status" value="1"/>
</dbReference>
<comment type="similarity">
    <text evidence="1">Belongs to the short-chain dehydrogenases/reductases (SDR) family.</text>
</comment>
<dbReference type="RefSeq" id="WP_115122209.1">
    <property type="nucleotide sequence ID" value="NZ_QRAO01000001.1"/>
</dbReference>
<accession>A0A370QJI8</accession>
<dbReference type="GO" id="GO:0016020">
    <property type="term" value="C:membrane"/>
    <property type="evidence" value="ECO:0007669"/>
    <property type="project" value="TreeGrafter"/>
</dbReference>
<dbReference type="PANTHER" id="PTHR44196:SF3">
    <property type="entry name" value="SHORT CHAIN DEHYDROGENASE FAMILY PROTEIN"/>
    <property type="match status" value="1"/>
</dbReference>
<evidence type="ECO:0000256" key="1">
    <source>
        <dbReference type="ARBA" id="ARBA00006484"/>
    </source>
</evidence>
<name>A0A370QJI8_9FLAO</name>
<comment type="caution">
    <text evidence="3">The sequence shown here is derived from an EMBL/GenBank/DDBJ whole genome shotgun (WGS) entry which is preliminary data.</text>
</comment>
<proteinExistence type="inferred from homology"/>